<dbReference type="AlphaFoldDB" id="A0A067SGG7"/>
<evidence type="ECO:0000313" key="2">
    <source>
        <dbReference type="Proteomes" id="UP000027222"/>
    </source>
</evidence>
<gene>
    <name evidence="1" type="ORF">GALMADRAFT_1141577</name>
</gene>
<dbReference type="HOGENOM" id="CLU_1619150_0_0_1"/>
<accession>A0A067SGG7</accession>
<reference evidence="2" key="1">
    <citation type="journal article" date="2014" name="Proc. Natl. Acad. Sci. U.S.A.">
        <title>Extensive sampling of basidiomycete genomes demonstrates inadequacy of the white-rot/brown-rot paradigm for wood decay fungi.</title>
        <authorList>
            <person name="Riley R."/>
            <person name="Salamov A.A."/>
            <person name="Brown D.W."/>
            <person name="Nagy L.G."/>
            <person name="Floudas D."/>
            <person name="Held B.W."/>
            <person name="Levasseur A."/>
            <person name="Lombard V."/>
            <person name="Morin E."/>
            <person name="Otillar R."/>
            <person name="Lindquist E.A."/>
            <person name="Sun H."/>
            <person name="LaButti K.M."/>
            <person name="Schmutz J."/>
            <person name="Jabbour D."/>
            <person name="Luo H."/>
            <person name="Baker S.E."/>
            <person name="Pisabarro A.G."/>
            <person name="Walton J.D."/>
            <person name="Blanchette R.A."/>
            <person name="Henrissat B."/>
            <person name="Martin F."/>
            <person name="Cullen D."/>
            <person name="Hibbett D.S."/>
            <person name="Grigoriev I.V."/>
        </authorList>
    </citation>
    <scope>NUCLEOTIDE SEQUENCE [LARGE SCALE GENOMIC DNA]</scope>
    <source>
        <strain evidence="2">CBS 339.88</strain>
    </source>
</reference>
<protein>
    <submittedName>
        <fullName evidence="1">Uncharacterized protein</fullName>
    </submittedName>
</protein>
<organism evidence="1 2">
    <name type="scientific">Galerina marginata (strain CBS 339.88)</name>
    <dbReference type="NCBI Taxonomy" id="685588"/>
    <lineage>
        <taxon>Eukaryota</taxon>
        <taxon>Fungi</taxon>
        <taxon>Dikarya</taxon>
        <taxon>Basidiomycota</taxon>
        <taxon>Agaricomycotina</taxon>
        <taxon>Agaricomycetes</taxon>
        <taxon>Agaricomycetidae</taxon>
        <taxon>Agaricales</taxon>
        <taxon>Agaricineae</taxon>
        <taxon>Strophariaceae</taxon>
        <taxon>Galerina</taxon>
    </lineage>
</organism>
<dbReference type="Proteomes" id="UP000027222">
    <property type="component" value="Unassembled WGS sequence"/>
</dbReference>
<sequence>MLCSVDYAEIINLQIQTEESLPGRYPRLKVRPSLATSRFLQITPLIVDEHLPLSYQNIVEIGLERPRPLSSLACAQACANTRRGEYNPSQRSTCTACKPARSTHMFTTPPSNPHLQQLAIPLMHISNPGFSASTKPLPRFERPHLEPLNSINWGRRLPPFVEMG</sequence>
<proteinExistence type="predicted"/>
<name>A0A067SGG7_GALM3</name>
<evidence type="ECO:0000313" key="1">
    <source>
        <dbReference type="EMBL" id="KDR66839.1"/>
    </source>
</evidence>
<keyword evidence="2" id="KW-1185">Reference proteome</keyword>
<dbReference type="EMBL" id="KL142420">
    <property type="protein sequence ID" value="KDR66839.1"/>
    <property type="molecule type" value="Genomic_DNA"/>
</dbReference>